<gene>
    <name evidence="5" type="ORF">V5F32_11350</name>
</gene>
<sequence>MSKRYAEVARQLVGEIGQGVHPVGSTLPSEPALALALGVSRSTVRAALDELQKLGMVSRRPSLGTRVEAAEPQRAGQGFSQTLGSVEAISQYAADTRREGLTLADMVADREKAKRLGLQPGSRWLRISYCRVDRKDPEAPPICWTDVYVDAQYADHVRARMATHVGAVSELVEEAAGRRIAEVEQTLRASGVPERMAAALQAPVNDHALEITRSYFLGAGELALLSVSIHPGDRFAYVSRLVRAE</sequence>
<dbReference type="SUPFAM" id="SSF46785">
    <property type="entry name" value="Winged helix' DNA-binding domain"/>
    <property type="match status" value="1"/>
</dbReference>
<keyword evidence="1" id="KW-0805">Transcription regulation</keyword>
<feature type="domain" description="HTH gntR-type" evidence="4">
    <location>
        <begin position="2"/>
        <end position="70"/>
    </location>
</feature>
<dbReference type="SMART" id="SM00345">
    <property type="entry name" value="HTH_GNTR"/>
    <property type="match status" value="1"/>
</dbReference>
<protein>
    <submittedName>
        <fullName evidence="5">GntR family transcriptional regulator</fullName>
    </submittedName>
</protein>
<dbReference type="InterPro" id="IPR050679">
    <property type="entry name" value="Bact_HTH_transcr_reg"/>
</dbReference>
<dbReference type="Pfam" id="PF00392">
    <property type="entry name" value="GntR"/>
    <property type="match status" value="1"/>
</dbReference>
<dbReference type="Gene3D" id="3.40.1410.10">
    <property type="entry name" value="Chorismate lyase-like"/>
    <property type="match status" value="1"/>
</dbReference>
<dbReference type="RefSeq" id="WP_393992622.1">
    <property type="nucleotide sequence ID" value="NZ_JBAFVH010000006.1"/>
</dbReference>
<keyword evidence="3" id="KW-0804">Transcription</keyword>
<dbReference type="InterPro" id="IPR036390">
    <property type="entry name" value="WH_DNA-bd_sf"/>
</dbReference>
<dbReference type="SMART" id="SM00866">
    <property type="entry name" value="UTRA"/>
    <property type="match status" value="1"/>
</dbReference>
<dbReference type="Gene3D" id="1.10.10.10">
    <property type="entry name" value="Winged helix-like DNA-binding domain superfamily/Winged helix DNA-binding domain"/>
    <property type="match status" value="1"/>
</dbReference>
<dbReference type="PRINTS" id="PR00035">
    <property type="entry name" value="HTHGNTR"/>
</dbReference>
<dbReference type="SUPFAM" id="SSF64288">
    <property type="entry name" value="Chorismate lyase-like"/>
    <property type="match status" value="1"/>
</dbReference>
<dbReference type="InterPro" id="IPR000524">
    <property type="entry name" value="Tscrpt_reg_HTH_GntR"/>
</dbReference>
<evidence type="ECO:0000313" key="6">
    <source>
        <dbReference type="Proteomes" id="UP001604002"/>
    </source>
</evidence>
<evidence type="ECO:0000313" key="5">
    <source>
        <dbReference type="EMBL" id="MFG1372761.1"/>
    </source>
</evidence>
<dbReference type="InterPro" id="IPR011663">
    <property type="entry name" value="UTRA"/>
</dbReference>
<reference evidence="5 6" key="1">
    <citation type="submission" date="2024-02" db="EMBL/GenBank/DDBJ databases">
        <title>Expansion and revision of Xanthobacter and proposal of Roseixanthobacter gen. nov.</title>
        <authorList>
            <person name="Soltysiak M.P.M."/>
            <person name="Jalihal A."/>
            <person name="Ory A."/>
            <person name="Chrisophersen C."/>
            <person name="Lee A.D."/>
            <person name="Boulton J."/>
            <person name="Springer M."/>
        </authorList>
    </citation>
    <scope>NUCLEOTIDE SEQUENCE [LARGE SCALE GENOMIC DNA]</scope>
    <source>
        <strain evidence="5 6">23A</strain>
    </source>
</reference>
<keyword evidence="2" id="KW-0238">DNA-binding</keyword>
<proteinExistence type="predicted"/>
<keyword evidence="6" id="KW-1185">Reference proteome</keyword>
<dbReference type="Proteomes" id="UP001604002">
    <property type="component" value="Unassembled WGS sequence"/>
</dbReference>
<dbReference type="PANTHER" id="PTHR44846:SF17">
    <property type="entry name" value="GNTR-FAMILY TRANSCRIPTIONAL REGULATOR"/>
    <property type="match status" value="1"/>
</dbReference>
<organism evidence="5 6">
    <name type="scientific">Xanthobacter oligotrophicus</name>
    <dbReference type="NCBI Taxonomy" id="2607286"/>
    <lineage>
        <taxon>Bacteria</taxon>
        <taxon>Pseudomonadati</taxon>
        <taxon>Pseudomonadota</taxon>
        <taxon>Alphaproteobacteria</taxon>
        <taxon>Hyphomicrobiales</taxon>
        <taxon>Xanthobacteraceae</taxon>
        <taxon>Xanthobacter</taxon>
    </lineage>
</organism>
<accession>A0ABW6ZVL1</accession>
<dbReference type="Pfam" id="PF07702">
    <property type="entry name" value="UTRA"/>
    <property type="match status" value="1"/>
</dbReference>
<evidence type="ECO:0000256" key="3">
    <source>
        <dbReference type="ARBA" id="ARBA00023163"/>
    </source>
</evidence>
<dbReference type="PROSITE" id="PS50949">
    <property type="entry name" value="HTH_GNTR"/>
    <property type="match status" value="1"/>
</dbReference>
<dbReference type="CDD" id="cd07377">
    <property type="entry name" value="WHTH_GntR"/>
    <property type="match status" value="1"/>
</dbReference>
<dbReference type="EMBL" id="JBAFVH010000006">
    <property type="protein sequence ID" value="MFG1372761.1"/>
    <property type="molecule type" value="Genomic_DNA"/>
</dbReference>
<dbReference type="InterPro" id="IPR028978">
    <property type="entry name" value="Chorismate_lyase_/UTRA_dom_sf"/>
</dbReference>
<name>A0ABW6ZVL1_9HYPH</name>
<evidence type="ECO:0000256" key="2">
    <source>
        <dbReference type="ARBA" id="ARBA00023125"/>
    </source>
</evidence>
<comment type="caution">
    <text evidence="5">The sequence shown here is derived from an EMBL/GenBank/DDBJ whole genome shotgun (WGS) entry which is preliminary data.</text>
</comment>
<dbReference type="InterPro" id="IPR036388">
    <property type="entry name" value="WH-like_DNA-bd_sf"/>
</dbReference>
<evidence type="ECO:0000256" key="1">
    <source>
        <dbReference type="ARBA" id="ARBA00023015"/>
    </source>
</evidence>
<dbReference type="PANTHER" id="PTHR44846">
    <property type="entry name" value="MANNOSYL-D-GLYCERATE TRANSPORT/METABOLISM SYSTEM REPRESSOR MNGR-RELATED"/>
    <property type="match status" value="1"/>
</dbReference>
<evidence type="ECO:0000259" key="4">
    <source>
        <dbReference type="PROSITE" id="PS50949"/>
    </source>
</evidence>